<evidence type="ECO:0000256" key="4">
    <source>
        <dbReference type="ARBA" id="ARBA00022777"/>
    </source>
</evidence>
<comment type="similarity">
    <text evidence="7">Belongs to the protein kinase superfamily.</text>
</comment>
<evidence type="ECO:0000256" key="7">
    <source>
        <dbReference type="RuleBase" id="RU000304"/>
    </source>
</evidence>
<proteinExistence type="inferred from homology"/>
<dbReference type="InterPro" id="IPR017441">
    <property type="entry name" value="Protein_kinase_ATP_BS"/>
</dbReference>
<keyword evidence="4" id="KW-0418">Kinase</keyword>
<dbReference type="FunFam" id="1.10.510.10:FF:000495">
    <property type="entry name" value="calcium/calmodulin-regulated receptor-like kinase 1"/>
    <property type="match status" value="1"/>
</dbReference>
<evidence type="ECO:0000313" key="12">
    <source>
        <dbReference type="Proteomes" id="UP000298416"/>
    </source>
</evidence>
<evidence type="ECO:0000256" key="3">
    <source>
        <dbReference type="ARBA" id="ARBA00022741"/>
    </source>
</evidence>
<dbReference type="Pfam" id="PF00069">
    <property type="entry name" value="Pkinase"/>
    <property type="match status" value="1"/>
</dbReference>
<dbReference type="PROSITE" id="PS00107">
    <property type="entry name" value="PROTEIN_KINASE_ATP"/>
    <property type="match status" value="1"/>
</dbReference>
<keyword evidence="9" id="KW-0472">Membrane</keyword>
<feature type="compositionally biased region" description="Polar residues" evidence="8">
    <location>
        <begin position="391"/>
        <end position="400"/>
    </location>
</feature>
<keyword evidence="9" id="KW-1133">Transmembrane helix</keyword>
<evidence type="ECO:0000256" key="9">
    <source>
        <dbReference type="SAM" id="Phobius"/>
    </source>
</evidence>
<dbReference type="InterPro" id="IPR000719">
    <property type="entry name" value="Prot_kinase_dom"/>
</dbReference>
<feature type="compositionally biased region" description="Basic and acidic residues" evidence="8">
    <location>
        <begin position="375"/>
        <end position="390"/>
    </location>
</feature>
<dbReference type="EMBL" id="PNBA02000005">
    <property type="protein sequence ID" value="KAG6423804.1"/>
    <property type="molecule type" value="Genomic_DNA"/>
</dbReference>
<evidence type="ECO:0000259" key="10">
    <source>
        <dbReference type="PROSITE" id="PS50011"/>
    </source>
</evidence>
<dbReference type="Proteomes" id="UP000298416">
    <property type="component" value="Unassembled WGS sequence"/>
</dbReference>
<dbReference type="SUPFAM" id="SSF56112">
    <property type="entry name" value="Protein kinase-like (PK-like)"/>
    <property type="match status" value="1"/>
</dbReference>
<dbReference type="InterPro" id="IPR011009">
    <property type="entry name" value="Kinase-like_dom_sf"/>
</dbReference>
<dbReference type="Gene3D" id="3.30.200.20">
    <property type="entry name" value="Phosphorylase Kinase, domain 1"/>
    <property type="match status" value="1"/>
</dbReference>
<dbReference type="GO" id="GO:0004674">
    <property type="term" value="F:protein serine/threonine kinase activity"/>
    <property type="evidence" value="ECO:0007669"/>
    <property type="project" value="UniProtKB-KW"/>
</dbReference>
<feature type="compositionally biased region" description="Basic residues" evidence="8">
    <location>
        <begin position="349"/>
        <end position="359"/>
    </location>
</feature>
<evidence type="ECO:0000256" key="2">
    <source>
        <dbReference type="ARBA" id="ARBA00022679"/>
    </source>
</evidence>
<name>A0A8X8Y3C2_SALSN</name>
<dbReference type="PROSITE" id="PS50011">
    <property type="entry name" value="PROTEIN_KINASE_DOM"/>
    <property type="match status" value="1"/>
</dbReference>
<keyword evidence="12" id="KW-1185">Reference proteome</keyword>
<sequence>MEGESSGLIIGLSIGVVIGVVLAVTAFFCFKYHRKNSQIGNSSSRRNATIPIRTNGVDSCATDSSLGTESPKSVMPSSMPLWLRGLKKVNLVTATGILEYSYKDLQKATYNFTTLIGKGAYGSVYKAQMSAEETVAVKVLATDSKQGEKEFHTEVMLLGRGSLASHLYNELLQPLSWELRVQIALDVARGLEYLHDGAVPSVIHRDIKSSNILLDHSMRARVADFGLSREEMVNKKVTNIQGTFGYLDPEYISTRSFTKKSDVYSYGVLLFELVAARNPLQGLMEYVELAAMNTDGKVGWEELADPRLDGRVDVEELNEVAALAHKCVNPAAKKRPSMRDIVQELSKIHKSRHVRRKQKESRTPRADSVIVNMEQLDRRSPTSQHQRVESLDSTADSIDV</sequence>
<gene>
    <name evidence="11" type="ORF">SASPL_114207</name>
</gene>
<comment type="caution">
    <text evidence="11">The sequence shown here is derived from an EMBL/GenBank/DDBJ whole genome shotgun (WGS) entry which is preliminary data.</text>
</comment>
<evidence type="ECO:0000313" key="11">
    <source>
        <dbReference type="EMBL" id="KAG6423804.1"/>
    </source>
</evidence>
<dbReference type="PANTHER" id="PTHR47989:SF24">
    <property type="entry name" value="CALCIUM_CALMODULIN-REGULATED RECEPTOR-LIKE KINASE 1 ISOFORM X1"/>
    <property type="match status" value="1"/>
</dbReference>
<feature type="region of interest" description="Disordered" evidence="8">
    <location>
        <begin position="349"/>
        <end position="400"/>
    </location>
</feature>
<reference evidence="11" key="1">
    <citation type="submission" date="2018-01" db="EMBL/GenBank/DDBJ databases">
        <authorList>
            <person name="Mao J.F."/>
        </authorList>
    </citation>
    <scope>NUCLEOTIDE SEQUENCE</scope>
    <source>
        <strain evidence="11">Huo1</strain>
        <tissue evidence="11">Leaf</tissue>
    </source>
</reference>
<dbReference type="AlphaFoldDB" id="A0A8X8Y3C2"/>
<reference evidence="11" key="2">
    <citation type="submission" date="2020-08" db="EMBL/GenBank/DDBJ databases">
        <title>Plant Genome Project.</title>
        <authorList>
            <person name="Zhang R.-G."/>
        </authorList>
    </citation>
    <scope>NUCLEOTIDE SEQUENCE</scope>
    <source>
        <strain evidence="11">Huo1</strain>
        <tissue evidence="11">Leaf</tissue>
    </source>
</reference>
<dbReference type="PROSITE" id="PS00108">
    <property type="entry name" value="PROTEIN_KINASE_ST"/>
    <property type="match status" value="1"/>
</dbReference>
<evidence type="ECO:0000256" key="8">
    <source>
        <dbReference type="SAM" id="MobiDB-lite"/>
    </source>
</evidence>
<keyword evidence="1 7" id="KW-0723">Serine/threonine-protein kinase</keyword>
<keyword evidence="9" id="KW-0812">Transmembrane</keyword>
<feature type="binding site" evidence="6">
    <location>
        <position position="138"/>
    </location>
    <ligand>
        <name>ATP</name>
        <dbReference type="ChEBI" id="CHEBI:30616"/>
    </ligand>
</feature>
<feature type="transmembrane region" description="Helical" evidence="9">
    <location>
        <begin position="6"/>
        <end position="30"/>
    </location>
</feature>
<keyword evidence="3 6" id="KW-0547">Nucleotide-binding</keyword>
<dbReference type="SMART" id="SM00220">
    <property type="entry name" value="S_TKc"/>
    <property type="match status" value="1"/>
</dbReference>
<dbReference type="InterPro" id="IPR008271">
    <property type="entry name" value="Ser/Thr_kinase_AS"/>
</dbReference>
<evidence type="ECO:0000256" key="5">
    <source>
        <dbReference type="ARBA" id="ARBA00022840"/>
    </source>
</evidence>
<feature type="domain" description="Protein kinase" evidence="10">
    <location>
        <begin position="110"/>
        <end position="352"/>
    </location>
</feature>
<evidence type="ECO:0000256" key="1">
    <source>
        <dbReference type="ARBA" id="ARBA00022527"/>
    </source>
</evidence>
<organism evidence="11">
    <name type="scientific">Salvia splendens</name>
    <name type="common">Scarlet sage</name>
    <dbReference type="NCBI Taxonomy" id="180675"/>
    <lineage>
        <taxon>Eukaryota</taxon>
        <taxon>Viridiplantae</taxon>
        <taxon>Streptophyta</taxon>
        <taxon>Embryophyta</taxon>
        <taxon>Tracheophyta</taxon>
        <taxon>Spermatophyta</taxon>
        <taxon>Magnoliopsida</taxon>
        <taxon>eudicotyledons</taxon>
        <taxon>Gunneridae</taxon>
        <taxon>Pentapetalae</taxon>
        <taxon>asterids</taxon>
        <taxon>lamiids</taxon>
        <taxon>Lamiales</taxon>
        <taxon>Lamiaceae</taxon>
        <taxon>Nepetoideae</taxon>
        <taxon>Mentheae</taxon>
        <taxon>Salviinae</taxon>
        <taxon>Salvia</taxon>
        <taxon>Salvia subgen. Calosphace</taxon>
        <taxon>core Calosphace</taxon>
    </lineage>
</organism>
<protein>
    <recommendedName>
        <fullName evidence="10">Protein kinase domain-containing protein</fullName>
    </recommendedName>
</protein>
<dbReference type="PANTHER" id="PTHR47989">
    <property type="entry name" value="OS01G0750732 PROTEIN"/>
    <property type="match status" value="1"/>
</dbReference>
<keyword evidence="2" id="KW-0808">Transferase</keyword>
<dbReference type="Gene3D" id="1.10.510.10">
    <property type="entry name" value="Transferase(Phosphotransferase) domain 1"/>
    <property type="match status" value="1"/>
</dbReference>
<dbReference type="GO" id="GO:0005524">
    <property type="term" value="F:ATP binding"/>
    <property type="evidence" value="ECO:0007669"/>
    <property type="project" value="UniProtKB-UniRule"/>
</dbReference>
<accession>A0A8X8Y3C2</accession>
<evidence type="ECO:0000256" key="6">
    <source>
        <dbReference type="PROSITE-ProRule" id="PRU10141"/>
    </source>
</evidence>
<keyword evidence="5 6" id="KW-0067">ATP-binding</keyword>